<dbReference type="SUPFAM" id="SSF69065">
    <property type="entry name" value="RNase III domain-like"/>
    <property type="match status" value="1"/>
</dbReference>
<keyword evidence="4" id="KW-1185">Reference proteome</keyword>
<protein>
    <recommendedName>
        <fullName evidence="2">RNase III domain-containing protein</fullName>
    </recommendedName>
</protein>
<organism evidence="3 4">
    <name type="scientific">Megaselia scalaris</name>
    <name type="common">Humpbacked fly</name>
    <name type="synonym">Phora scalaris</name>
    <dbReference type="NCBI Taxonomy" id="36166"/>
    <lineage>
        <taxon>Eukaryota</taxon>
        <taxon>Metazoa</taxon>
        <taxon>Ecdysozoa</taxon>
        <taxon>Arthropoda</taxon>
        <taxon>Hexapoda</taxon>
        <taxon>Insecta</taxon>
        <taxon>Pterygota</taxon>
        <taxon>Neoptera</taxon>
        <taxon>Endopterygota</taxon>
        <taxon>Diptera</taxon>
        <taxon>Brachycera</taxon>
        <taxon>Muscomorpha</taxon>
        <taxon>Platypezoidea</taxon>
        <taxon>Phoridae</taxon>
        <taxon>Megaseliini</taxon>
        <taxon>Megaselia</taxon>
    </lineage>
</organism>
<evidence type="ECO:0000256" key="1">
    <source>
        <dbReference type="ARBA" id="ARBA00022801"/>
    </source>
</evidence>
<reference evidence="4" key="1">
    <citation type="submission" date="2013-02" db="EMBL/GenBank/DDBJ databases">
        <authorList>
            <person name="Hughes D."/>
        </authorList>
    </citation>
    <scope>NUCLEOTIDE SEQUENCE</scope>
    <source>
        <strain>Durham</strain>
        <strain evidence="4">NC isolate 2 -- Noor lab</strain>
    </source>
</reference>
<dbReference type="InterPro" id="IPR000999">
    <property type="entry name" value="RNase_III_dom"/>
</dbReference>
<name>T1GZ35_MEGSC</name>
<feature type="domain" description="RNase III" evidence="2">
    <location>
        <begin position="1"/>
        <end position="68"/>
    </location>
</feature>
<dbReference type="GO" id="GO:0070578">
    <property type="term" value="C:RISC-loading complex"/>
    <property type="evidence" value="ECO:0007669"/>
    <property type="project" value="TreeGrafter"/>
</dbReference>
<dbReference type="PANTHER" id="PTHR14950:SF37">
    <property type="entry name" value="ENDORIBONUCLEASE DICER"/>
    <property type="match status" value="1"/>
</dbReference>
<evidence type="ECO:0000313" key="4">
    <source>
        <dbReference type="Proteomes" id="UP000015102"/>
    </source>
</evidence>
<dbReference type="GO" id="GO:0005737">
    <property type="term" value="C:cytoplasm"/>
    <property type="evidence" value="ECO:0007669"/>
    <property type="project" value="TreeGrafter"/>
</dbReference>
<dbReference type="EMBL" id="CAQQ02193242">
    <property type="status" value="NOT_ANNOTATED_CDS"/>
    <property type="molecule type" value="Genomic_DNA"/>
</dbReference>
<dbReference type="GO" id="GO:0004525">
    <property type="term" value="F:ribonuclease III activity"/>
    <property type="evidence" value="ECO:0007669"/>
    <property type="project" value="InterPro"/>
</dbReference>
<dbReference type="GO" id="GO:0003723">
    <property type="term" value="F:RNA binding"/>
    <property type="evidence" value="ECO:0007669"/>
    <property type="project" value="TreeGrafter"/>
</dbReference>
<evidence type="ECO:0000313" key="3">
    <source>
        <dbReference type="EnsemblMetazoa" id="MESCA009127-PA"/>
    </source>
</evidence>
<dbReference type="InterPro" id="IPR036389">
    <property type="entry name" value="RNase_III_sf"/>
</dbReference>
<dbReference type="PROSITE" id="PS50142">
    <property type="entry name" value="RNASE_3_2"/>
    <property type="match status" value="1"/>
</dbReference>
<dbReference type="CDD" id="cd00593">
    <property type="entry name" value="RIBOc"/>
    <property type="match status" value="1"/>
</dbReference>
<dbReference type="GO" id="GO:0030422">
    <property type="term" value="P:siRNA processing"/>
    <property type="evidence" value="ECO:0007669"/>
    <property type="project" value="TreeGrafter"/>
</dbReference>
<dbReference type="PANTHER" id="PTHR14950">
    <property type="entry name" value="DICER-RELATED"/>
    <property type="match status" value="1"/>
</dbReference>
<dbReference type="STRING" id="36166.T1GZ35"/>
<keyword evidence="1" id="KW-0378">Hydrolase</keyword>
<sequence length="68" mass="7686">MDNAAAKKGSYLLQAMTHASYSPNCLNACYHRLEFLEDTVLDYAISRYLYEHKRGHSPGALTDLSFSQ</sequence>
<dbReference type="EnsemblMetazoa" id="MESCA009127-RA">
    <property type="protein sequence ID" value="MESCA009127-PA"/>
    <property type="gene ID" value="MESCA009127"/>
</dbReference>
<dbReference type="HOGENOM" id="CLU_2796901_0_0_1"/>
<proteinExistence type="predicted"/>
<dbReference type="GO" id="GO:0006309">
    <property type="term" value="P:apoptotic DNA fragmentation"/>
    <property type="evidence" value="ECO:0007669"/>
    <property type="project" value="TreeGrafter"/>
</dbReference>
<evidence type="ECO:0000259" key="2">
    <source>
        <dbReference type="PROSITE" id="PS50142"/>
    </source>
</evidence>
<dbReference type="Gene3D" id="1.10.1520.10">
    <property type="entry name" value="Ribonuclease III domain"/>
    <property type="match status" value="1"/>
</dbReference>
<dbReference type="GO" id="GO:0031054">
    <property type="term" value="P:pre-miRNA processing"/>
    <property type="evidence" value="ECO:0007669"/>
    <property type="project" value="TreeGrafter"/>
</dbReference>
<dbReference type="Proteomes" id="UP000015102">
    <property type="component" value="Unassembled WGS sequence"/>
</dbReference>
<reference evidence="3" key="2">
    <citation type="submission" date="2015-06" db="UniProtKB">
        <authorList>
            <consortium name="EnsemblMetazoa"/>
        </authorList>
    </citation>
    <scope>IDENTIFICATION</scope>
</reference>
<dbReference type="GO" id="GO:0004530">
    <property type="term" value="F:deoxyribonuclease I activity"/>
    <property type="evidence" value="ECO:0007669"/>
    <property type="project" value="TreeGrafter"/>
</dbReference>
<dbReference type="GO" id="GO:0005634">
    <property type="term" value="C:nucleus"/>
    <property type="evidence" value="ECO:0007669"/>
    <property type="project" value="TreeGrafter"/>
</dbReference>
<accession>T1GZ35</accession>
<dbReference type="AlphaFoldDB" id="T1GZ35"/>